<evidence type="ECO:0000313" key="1">
    <source>
        <dbReference type="EMBL" id="KKN43316.1"/>
    </source>
</evidence>
<organism evidence="1">
    <name type="scientific">marine sediment metagenome</name>
    <dbReference type="NCBI Taxonomy" id="412755"/>
    <lineage>
        <taxon>unclassified sequences</taxon>
        <taxon>metagenomes</taxon>
        <taxon>ecological metagenomes</taxon>
    </lineage>
</organism>
<dbReference type="AlphaFoldDB" id="A0A0F9T2W2"/>
<accession>A0A0F9T2W2</accession>
<proteinExistence type="predicted"/>
<comment type="caution">
    <text evidence="1">The sequence shown here is derived from an EMBL/GenBank/DDBJ whole genome shotgun (WGS) entry which is preliminary data.</text>
</comment>
<name>A0A0F9T2W2_9ZZZZ</name>
<dbReference type="EMBL" id="LAZR01001519">
    <property type="protein sequence ID" value="KKN43316.1"/>
    <property type="molecule type" value="Genomic_DNA"/>
</dbReference>
<protein>
    <submittedName>
        <fullName evidence="1">Uncharacterized protein</fullName>
    </submittedName>
</protein>
<sequence>MVIILMIVSLFLPIMTLTLFHPIAINPAITGDIMPLGGGLAALIPVVPQTTNLITGFRVVGIVFAIF</sequence>
<reference evidence="1" key="1">
    <citation type="journal article" date="2015" name="Nature">
        <title>Complex archaea that bridge the gap between prokaryotes and eukaryotes.</title>
        <authorList>
            <person name="Spang A."/>
            <person name="Saw J.H."/>
            <person name="Jorgensen S.L."/>
            <person name="Zaremba-Niedzwiedzka K."/>
            <person name="Martijn J."/>
            <person name="Lind A.E."/>
            <person name="van Eijk R."/>
            <person name="Schleper C."/>
            <person name="Guy L."/>
            <person name="Ettema T.J."/>
        </authorList>
    </citation>
    <scope>NUCLEOTIDE SEQUENCE</scope>
</reference>
<gene>
    <name evidence="1" type="ORF">LCGC14_0704360</name>
</gene>